<organism evidence="1 2">
    <name type="scientific">Giesbergeria sinuosa</name>
    <dbReference type="NCBI Taxonomy" id="80883"/>
    <lineage>
        <taxon>Bacteria</taxon>
        <taxon>Pseudomonadati</taxon>
        <taxon>Pseudomonadota</taxon>
        <taxon>Betaproteobacteria</taxon>
        <taxon>Burkholderiales</taxon>
        <taxon>Comamonadaceae</taxon>
        <taxon>Giesbergeria</taxon>
    </lineage>
</organism>
<keyword evidence="2" id="KW-1185">Reference proteome</keyword>
<dbReference type="Proteomes" id="UP001596001">
    <property type="component" value="Unassembled WGS sequence"/>
</dbReference>
<accession>A0ABV9QCM6</accession>
<protein>
    <submittedName>
        <fullName evidence="1">Uncharacterized protein</fullName>
    </submittedName>
</protein>
<evidence type="ECO:0000313" key="2">
    <source>
        <dbReference type="Proteomes" id="UP001596001"/>
    </source>
</evidence>
<gene>
    <name evidence="1" type="ORF">ACFO6X_05265</name>
</gene>
<sequence>MPTTNFSIGDSVSVALRTHGAKVQKIGQVEAIIPPYGDLPDAYHGEVPALPPSSQSTYIVRVPHDTGKGKGKAFWLTGDALTLQKTCLGCGSKQDADGLLACGH</sequence>
<comment type="caution">
    <text evidence="1">The sequence shown here is derived from an EMBL/GenBank/DDBJ whole genome shotgun (WGS) entry which is preliminary data.</text>
</comment>
<name>A0ABV9QCM6_9BURK</name>
<dbReference type="RefSeq" id="WP_382430776.1">
    <property type="nucleotide sequence ID" value="NZ_JBHSHJ010000003.1"/>
</dbReference>
<evidence type="ECO:0000313" key="1">
    <source>
        <dbReference type="EMBL" id="MFC4788392.1"/>
    </source>
</evidence>
<reference evidence="2" key="1">
    <citation type="journal article" date="2019" name="Int. J. Syst. Evol. Microbiol.">
        <title>The Global Catalogue of Microorganisms (GCM) 10K type strain sequencing project: providing services to taxonomists for standard genome sequencing and annotation.</title>
        <authorList>
            <consortium name="The Broad Institute Genomics Platform"/>
            <consortium name="The Broad Institute Genome Sequencing Center for Infectious Disease"/>
            <person name="Wu L."/>
            <person name="Ma J."/>
        </authorList>
    </citation>
    <scope>NUCLEOTIDE SEQUENCE [LARGE SCALE GENOMIC DNA]</scope>
    <source>
        <strain evidence="2">CCUG 49452</strain>
    </source>
</reference>
<dbReference type="EMBL" id="JBHSHJ010000003">
    <property type="protein sequence ID" value="MFC4788392.1"/>
    <property type="molecule type" value="Genomic_DNA"/>
</dbReference>
<proteinExistence type="predicted"/>